<dbReference type="STRING" id="44742.AXF13_07685"/>
<dbReference type="Proteomes" id="UP000069241">
    <property type="component" value="Chromosome"/>
</dbReference>
<feature type="transmembrane region" description="Helical" evidence="1">
    <location>
        <begin position="271"/>
        <end position="292"/>
    </location>
</feature>
<organism evidence="2 3">
    <name type="scientific">Desulfovibrio fairfieldensis</name>
    <dbReference type="NCBI Taxonomy" id="44742"/>
    <lineage>
        <taxon>Bacteria</taxon>
        <taxon>Pseudomonadati</taxon>
        <taxon>Thermodesulfobacteriota</taxon>
        <taxon>Desulfovibrionia</taxon>
        <taxon>Desulfovibrionales</taxon>
        <taxon>Desulfovibrionaceae</taxon>
        <taxon>Desulfovibrio</taxon>
    </lineage>
</organism>
<proteinExistence type="predicted"/>
<keyword evidence="1" id="KW-1133">Transmembrane helix</keyword>
<feature type="transmembrane region" description="Helical" evidence="1">
    <location>
        <begin position="169"/>
        <end position="193"/>
    </location>
</feature>
<keyword evidence="1" id="KW-0472">Membrane</keyword>
<evidence type="ECO:0000313" key="2">
    <source>
        <dbReference type="EMBL" id="AMD90007.1"/>
    </source>
</evidence>
<accession>A0A0X8JJN8</accession>
<feature type="transmembrane region" description="Helical" evidence="1">
    <location>
        <begin position="199"/>
        <end position="221"/>
    </location>
</feature>
<dbReference type="AlphaFoldDB" id="A0A0X8JJN8"/>
<dbReference type="RefSeq" id="WP_008684961.1">
    <property type="nucleotide sequence ID" value="NZ_CP014229.1"/>
</dbReference>
<dbReference type="KEGG" id="dfi:AXF13_07685"/>
<evidence type="ECO:0008006" key="4">
    <source>
        <dbReference type="Google" id="ProtNLM"/>
    </source>
</evidence>
<dbReference type="EMBL" id="CP014229">
    <property type="protein sequence ID" value="AMD90007.1"/>
    <property type="molecule type" value="Genomic_DNA"/>
</dbReference>
<feature type="transmembrane region" description="Helical" evidence="1">
    <location>
        <begin position="352"/>
        <end position="374"/>
    </location>
</feature>
<sequence length="375" mass="39593">METSPQVTASAQGPLWLVSVGGRWNMEEPWPEEADAALAGIADQRVRELRLEANGLGRWDTSLLVFLVQMVKAARARKLDVDLALPEGLERLLHMAFAVPAQEGAARKKSDATFLSGLGDAALSLPPTVGDFLSFCGEVTLSIWRLFLGRSKMRSQDFVAAMYECGVQALPIISVTSMLFGLILAFVGAVQLTQFGAQIYVAGLVGIGMLRVMGAVMVGVVMSGRVGAAYAALIGTMQVNEEVDALATLGISPVDFLVLPRVLALTAMVPLLTLYADLMGVLGGYLVGVMMLDLNPMEYINATTQMVPFKHVLIGLVYGTVFGVVIAVAGCYQGMRCGRSAQAVGQATTTAVVHSIVGIIVATAAITVICNVLGV</sequence>
<dbReference type="GO" id="GO:0005548">
    <property type="term" value="F:phospholipid transporter activity"/>
    <property type="evidence" value="ECO:0007669"/>
    <property type="project" value="TreeGrafter"/>
</dbReference>
<protein>
    <recommendedName>
        <fullName evidence="4">ABC transporter permease</fullName>
    </recommendedName>
</protein>
<dbReference type="GO" id="GO:0043190">
    <property type="term" value="C:ATP-binding cassette (ABC) transporter complex"/>
    <property type="evidence" value="ECO:0007669"/>
    <property type="project" value="InterPro"/>
</dbReference>
<dbReference type="PANTHER" id="PTHR30188">
    <property type="entry name" value="ABC TRANSPORTER PERMEASE PROTEIN-RELATED"/>
    <property type="match status" value="1"/>
</dbReference>
<keyword evidence="3" id="KW-1185">Reference proteome</keyword>
<dbReference type="InterPro" id="IPR030802">
    <property type="entry name" value="Permease_MalE"/>
</dbReference>
<keyword evidence="1" id="KW-0812">Transmembrane</keyword>
<gene>
    <name evidence="2" type="ORF">AXF13_07685</name>
</gene>
<evidence type="ECO:0000313" key="3">
    <source>
        <dbReference type="Proteomes" id="UP000069241"/>
    </source>
</evidence>
<reference evidence="3" key="1">
    <citation type="submission" date="2016-02" db="EMBL/GenBank/DDBJ databases">
        <authorList>
            <person name="Holder M.E."/>
            <person name="Ajami N.J."/>
            <person name="Petrosino J.F."/>
        </authorList>
    </citation>
    <scope>NUCLEOTIDE SEQUENCE [LARGE SCALE GENOMIC DNA]</scope>
    <source>
        <strain evidence="3">CCUG 45958</strain>
    </source>
</reference>
<feature type="transmembrane region" description="Helical" evidence="1">
    <location>
        <begin position="312"/>
        <end position="332"/>
    </location>
</feature>
<dbReference type="PANTHER" id="PTHR30188:SF3">
    <property type="entry name" value="ABC TRANSPORTER PERMEASE"/>
    <property type="match status" value="1"/>
</dbReference>
<dbReference type="Pfam" id="PF02405">
    <property type="entry name" value="MlaE"/>
    <property type="match status" value="1"/>
</dbReference>
<evidence type="ECO:0000256" key="1">
    <source>
        <dbReference type="SAM" id="Phobius"/>
    </source>
</evidence>
<name>A0A0X8JJN8_9BACT</name>